<evidence type="ECO:0000256" key="7">
    <source>
        <dbReference type="SAM" id="MobiDB-lite"/>
    </source>
</evidence>
<feature type="region of interest" description="Disordered" evidence="7">
    <location>
        <begin position="433"/>
        <end position="459"/>
    </location>
</feature>
<comment type="caution">
    <text evidence="10">The sequence shown here is derived from an EMBL/GenBank/DDBJ whole genome shotgun (WGS) entry which is preliminary data.</text>
</comment>
<feature type="transmembrane region" description="Helical" evidence="8">
    <location>
        <begin position="401"/>
        <end position="421"/>
    </location>
</feature>
<feature type="domain" description="Acyltransferase 3" evidence="9">
    <location>
        <begin position="28"/>
        <end position="354"/>
    </location>
</feature>
<keyword evidence="4 8" id="KW-0812">Transmembrane</keyword>
<evidence type="ECO:0000256" key="2">
    <source>
        <dbReference type="ARBA" id="ARBA00007400"/>
    </source>
</evidence>
<feature type="transmembrane region" description="Helical" evidence="8">
    <location>
        <begin position="346"/>
        <end position="365"/>
    </location>
</feature>
<evidence type="ECO:0000259" key="9">
    <source>
        <dbReference type="Pfam" id="PF01757"/>
    </source>
</evidence>
<name>A0ABT1LM70_9MICC</name>
<feature type="transmembrane region" description="Helical" evidence="8">
    <location>
        <begin position="177"/>
        <end position="198"/>
    </location>
</feature>
<feature type="transmembrane region" description="Helical" evidence="8">
    <location>
        <begin position="204"/>
        <end position="222"/>
    </location>
</feature>
<sequence>MLGLHVSGVKEPGPAPQGEQAVRRDLVIDLVRFVCLALVVVGHCMMVSPVLQGDGTVTSKNTLGDQPWFEPVIWIFMVMPLFFVTGGTTGLQSWQRLRARGGTGVEFAQARLLRLVRPAAALLAVMFLGFWAALLLGVDAQVVQLMTTGAGMPLWFLAAYLAAQLNIPLLARFHERAPWLTVSVLAALVVAIDCFRGALPMLAYANLVFLWCAVQQLGFLMADGHLARLTRSGLVGLILAANLVLGLVTGLGLYSGNMLVNLNPPNLCLLLLGVSQAAALQLFRPGLGWVSGVRWIRAVVMVAGRRSMTVYLWHLPLLAAMSGLLLLTDFPKPAAGTAEWWWARPLVLLGVVALLLPVLAAFGHLEERPTASVHTRGRPAAAVVTAAVVVFIPVADAALNGLTLGLLGGGAACFVLAVLLLGRMPERVPGDVGAERVAHDGSQPEGPLPAGPSSANVEP</sequence>
<keyword evidence="10" id="KW-0808">Transferase</keyword>
<comment type="subcellular location">
    <subcellularLocation>
        <location evidence="1">Cell membrane</location>
        <topology evidence="1">Multi-pass membrane protein</topology>
    </subcellularLocation>
</comment>
<evidence type="ECO:0000313" key="11">
    <source>
        <dbReference type="Proteomes" id="UP001524318"/>
    </source>
</evidence>
<evidence type="ECO:0000256" key="4">
    <source>
        <dbReference type="ARBA" id="ARBA00022692"/>
    </source>
</evidence>
<evidence type="ECO:0000256" key="5">
    <source>
        <dbReference type="ARBA" id="ARBA00022989"/>
    </source>
</evidence>
<organism evidence="10 11">
    <name type="scientific">Pseudarthrobacter humi</name>
    <dbReference type="NCBI Taxonomy" id="2952523"/>
    <lineage>
        <taxon>Bacteria</taxon>
        <taxon>Bacillati</taxon>
        <taxon>Actinomycetota</taxon>
        <taxon>Actinomycetes</taxon>
        <taxon>Micrococcales</taxon>
        <taxon>Micrococcaceae</taxon>
        <taxon>Pseudarthrobacter</taxon>
    </lineage>
</organism>
<evidence type="ECO:0000256" key="6">
    <source>
        <dbReference type="ARBA" id="ARBA00023136"/>
    </source>
</evidence>
<feature type="transmembrane region" description="Helical" evidence="8">
    <location>
        <begin position="267"/>
        <end position="287"/>
    </location>
</feature>
<protein>
    <submittedName>
        <fullName evidence="10">Acyltransferase</fullName>
    </submittedName>
</protein>
<feature type="transmembrane region" description="Helical" evidence="8">
    <location>
        <begin position="142"/>
        <end position="165"/>
    </location>
</feature>
<evidence type="ECO:0000256" key="1">
    <source>
        <dbReference type="ARBA" id="ARBA00004651"/>
    </source>
</evidence>
<dbReference type="Proteomes" id="UP001524318">
    <property type="component" value="Unassembled WGS sequence"/>
</dbReference>
<feature type="transmembrane region" description="Helical" evidence="8">
    <location>
        <begin position="115"/>
        <end position="136"/>
    </location>
</feature>
<feature type="transmembrane region" description="Helical" evidence="8">
    <location>
        <begin position="308"/>
        <end position="326"/>
    </location>
</feature>
<dbReference type="InterPro" id="IPR002656">
    <property type="entry name" value="Acyl_transf_3_dom"/>
</dbReference>
<feature type="transmembrane region" description="Helical" evidence="8">
    <location>
        <begin position="71"/>
        <end position="94"/>
    </location>
</feature>
<dbReference type="PANTHER" id="PTHR40074:SF2">
    <property type="entry name" value="O-ACETYLTRANSFERASE WECH"/>
    <property type="match status" value="1"/>
</dbReference>
<keyword evidence="6 8" id="KW-0472">Membrane</keyword>
<evidence type="ECO:0000313" key="10">
    <source>
        <dbReference type="EMBL" id="MCP8999558.1"/>
    </source>
</evidence>
<evidence type="ECO:0000256" key="3">
    <source>
        <dbReference type="ARBA" id="ARBA00022475"/>
    </source>
</evidence>
<dbReference type="GO" id="GO:0016746">
    <property type="term" value="F:acyltransferase activity"/>
    <property type="evidence" value="ECO:0007669"/>
    <property type="project" value="UniProtKB-KW"/>
</dbReference>
<reference evidence="10 11" key="1">
    <citation type="submission" date="2022-06" db="EMBL/GenBank/DDBJ databases">
        <title>Pseudarthrobacter sp. strain RMG13 Genome sequencing and assembly.</title>
        <authorList>
            <person name="Kim I."/>
        </authorList>
    </citation>
    <scope>NUCLEOTIDE SEQUENCE [LARGE SCALE GENOMIC DNA]</scope>
    <source>
        <strain evidence="10 11">RMG13</strain>
    </source>
</reference>
<keyword evidence="3" id="KW-1003">Cell membrane</keyword>
<accession>A0ABT1LM70</accession>
<dbReference type="PANTHER" id="PTHR40074">
    <property type="entry name" value="O-ACETYLTRANSFERASE WECH"/>
    <property type="match status" value="1"/>
</dbReference>
<feature type="transmembrane region" description="Helical" evidence="8">
    <location>
        <begin position="377"/>
        <end position="395"/>
    </location>
</feature>
<feature type="transmembrane region" description="Helical" evidence="8">
    <location>
        <begin position="234"/>
        <end position="255"/>
    </location>
</feature>
<keyword evidence="10" id="KW-0012">Acyltransferase</keyword>
<dbReference type="RefSeq" id="WP_254748959.1">
    <property type="nucleotide sequence ID" value="NZ_JANCLV010000004.1"/>
</dbReference>
<feature type="transmembrane region" description="Helical" evidence="8">
    <location>
        <begin position="30"/>
        <end position="51"/>
    </location>
</feature>
<keyword evidence="11" id="KW-1185">Reference proteome</keyword>
<dbReference type="Pfam" id="PF01757">
    <property type="entry name" value="Acyl_transf_3"/>
    <property type="match status" value="1"/>
</dbReference>
<comment type="similarity">
    <text evidence="2">Belongs to the acyltransferase 3 family.</text>
</comment>
<gene>
    <name evidence="10" type="ORF">NFC73_07405</name>
</gene>
<keyword evidence="5 8" id="KW-1133">Transmembrane helix</keyword>
<evidence type="ECO:0000256" key="8">
    <source>
        <dbReference type="SAM" id="Phobius"/>
    </source>
</evidence>
<proteinExistence type="inferred from homology"/>
<dbReference type="EMBL" id="JANCLV010000004">
    <property type="protein sequence ID" value="MCP8999558.1"/>
    <property type="molecule type" value="Genomic_DNA"/>
</dbReference>